<dbReference type="VEuPathDB" id="VectorBase:ASTEI20_045652"/>
<dbReference type="VEuPathDB" id="VectorBase:ASTEI05675"/>
<keyword evidence="2" id="KW-1185">Reference proteome</keyword>
<protein>
    <submittedName>
        <fullName evidence="1">Uncharacterized protein</fullName>
    </submittedName>
</protein>
<proteinExistence type="predicted"/>
<evidence type="ECO:0000313" key="2">
    <source>
        <dbReference type="Proteomes" id="UP000076408"/>
    </source>
</evidence>
<reference evidence="1" key="2">
    <citation type="submission" date="2020-05" db="UniProtKB">
        <authorList>
            <consortium name="EnsemblMetazoa"/>
        </authorList>
    </citation>
    <scope>IDENTIFICATION</scope>
    <source>
        <strain evidence="1">Indian</strain>
    </source>
</reference>
<name>A0A182YB39_ANOST</name>
<organism evidence="1 2">
    <name type="scientific">Anopheles stephensi</name>
    <name type="common">Indo-Pakistan malaria mosquito</name>
    <dbReference type="NCBI Taxonomy" id="30069"/>
    <lineage>
        <taxon>Eukaryota</taxon>
        <taxon>Metazoa</taxon>
        <taxon>Ecdysozoa</taxon>
        <taxon>Arthropoda</taxon>
        <taxon>Hexapoda</taxon>
        <taxon>Insecta</taxon>
        <taxon>Pterygota</taxon>
        <taxon>Neoptera</taxon>
        <taxon>Endopterygota</taxon>
        <taxon>Diptera</taxon>
        <taxon>Nematocera</taxon>
        <taxon>Culicoidea</taxon>
        <taxon>Culicidae</taxon>
        <taxon>Anophelinae</taxon>
        <taxon>Anopheles</taxon>
    </lineage>
</organism>
<accession>A0A182YB39</accession>
<dbReference type="Proteomes" id="UP000076408">
    <property type="component" value="Unassembled WGS sequence"/>
</dbReference>
<evidence type="ECO:0000313" key="1">
    <source>
        <dbReference type="EnsemblMetazoa" id="ASTEI05675-PA"/>
    </source>
</evidence>
<reference evidence="2" key="1">
    <citation type="journal article" date="2014" name="Genome Biol.">
        <title>Genome analysis of a major urban malaria vector mosquito, Anopheles stephensi.</title>
        <authorList>
            <person name="Jiang X."/>
            <person name="Peery A."/>
            <person name="Hall A.B."/>
            <person name="Sharma A."/>
            <person name="Chen X.G."/>
            <person name="Waterhouse R.M."/>
            <person name="Komissarov A."/>
            <person name="Riehle M.M."/>
            <person name="Shouche Y."/>
            <person name="Sharakhova M.V."/>
            <person name="Lawson D."/>
            <person name="Pakpour N."/>
            <person name="Arensburger P."/>
            <person name="Davidson V.L."/>
            <person name="Eiglmeier K."/>
            <person name="Emrich S."/>
            <person name="George P."/>
            <person name="Kennedy R.C."/>
            <person name="Mane S.P."/>
            <person name="Maslen G."/>
            <person name="Oringanje C."/>
            <person name="Qi Y."/>
            <person name="Settlage R."/>
            <person name="Tojo M."/>
            <person name="Tubio J.M."/>
            <person name="Unger M.F."/>
            <person name="Wang B."/>
            <person name="Vernick K.D."/>
            <person name="Ribeiro J.M."/>
            <person name="James A.A."/>
            <person name="Michel K."/>
            <person name="Riehle M.A."/>
            <person name="Luckhart S."/>
            <person name="Sharakhov I.V."/>
            <person name="Tu Z."/>
        </authorList>
    </citation>
    <scope>NUCLEOTIDE SEQUENCE [LARGE SCALE GENOMIC DNA]</scope>
    <source>
        <strain evidence="2">Indian</strain>
    </source>
</reference>
<dbReference type="AlphaFoldDB" id="A0A182YB39"/>
<sequence>MRNVLSSVYLSTSILHACSAIPIPYVAHTGHHDAVIIGVLACLGLGSFIMGFCIFCKKKSGKFKVGLDERLIAY</sequence>
<dbReference type="STRING" id="30069.A0A182YB39"/>
<dbReference type="VEuPathDB" id="VectorBase:ASTE004940"/>
<dbReference type="EnsemblMetazoa" id="ASTEI05675-RA">
    <property type="protein sequence ID" value="ASTEI05675-PA"/>
    <property type="gene ID" value="ASTEI05675"/>
</dbReference>